<accession>A0AAJ8BWX0</accession>
<evidence type="ECO:0000313" key="1">
    <source>
        <dbReference type="EMBL" id="CAK48226.1"/>
    </source>
</evidence>
<dbReference type="RefSeq" id="XP_059605410.1">
    <property type="nucleotide sequence ID" value="XM_059748877.1"/>
</dbReference>
<dbReference type="HOGENOM" id="CLU_3376972_0_0_1"/>
<dbReference type="EMBL" id="AM270164">
    <property type="protein sequence ID" value="CAK48226.1"/>
    <property type="molecule type" value="Genomic_DNA"/>
</dbReference>
<proteinExistence type="predicted"/>
<evidence type="ECO:0000313" key="2">
    <source>
        <dbReference type="RefSeq" id="XP_059605410.1"/>
    </source>
</evidence>
<dbReference type="KEGG" id="ang:An08g02320"/>
<name>A2QQF2_ASPNG</name>
<gene>
    <name evidence="1 2" type="ORF">An08g02320</name>
</gene>
<reference evidence="2" key="3">
    <citation type="submission" date="2025-04" db="UniProtKB">
        <authorList>
            <consortium name="RefSeq"/>
        </authorList>
    </citation>
    <scope>IDENTIFICATION</scope>
</reference>
<dbReference type="GeneID" id="84591599"/>
<protein>
    <submittedName>
        <fullName evidence="1">Aspergillus niger contig An08c0090, genomic contig</fullName>
    </submittedName>
</protein>
<sequence length="34" mass="3833">MLRGFCKVVGIRDIRFAEGRMDTTGTYGVRKIGK</sequence>
<dbReference type="AlphaFoldDB" id="A2QQF2"/>
<accession>A2QQF2</accession>
<organism evidence="1">
    <name type="scientific">Aspergillus niger</name>
    <dbReference type="NCBI Taxonomy" id="5061"/>
    <lineage>
        <taxon>Eukaryota</taxon>
        <taxon>Fungi</taxon>
        <taxon>Dikarya</taxon>
        <taxon>Ascomycota</taxon>
        <taxon>Pezizomycotina</taxon>
        <taxon>Eurotiomycetes</taxon>
        <taxon>Eurotiomycetidae</taxon>
        <taxon>Eurotiales</taxon>
        <taxon>Aspergillaceae</taxon>
        <taxon>Aspergillus</taxon>
        <taxon>Aspergillus subgen. Circumdati</taxon>
    </lineage>
</organism>
<reference evidence="1" key="1">
    <citation type="journal article" date="2007" name="Nat. Biotechnol.">
        <title>Genome sequencing and analysis of the versatile cell factory Aspergillus niger CBS 513.88.</title>
        <authorList>
            <person name="Pel H.J."/>
            <person name="de Winde J.H."/>
            <person name="Archer D.B."/>
            <person name="Dyer P.S."/>
            <person name="Hofmann G."/>
            <person name="Schaap P.J."/>
            <person name="Turner G."/>
            <person name="de Vries R.P."/>
            <person name="Albang R."/>
            <person name="Albermann K."/>
            <person name="Andersen M.R."/>
            <person name="Bendtsen J.D."/>
            <person name="Benen J.A."/>
            <person name="van den Berg M."/>
            <person name="Breestraat S."/>
            <person name="Caddick M.X."/>
            <person name="Contreras R."/>
            <person name="Cornell M."/>
            <person name="Coutinho P.M."/>
            <person name="Danchin E.G."/>
            <person name="Debets A.J."/>
            <person name="Dekker P."/>
            <person name="van Dijck P.W."/>
            <person name="van Dijk A."/>
            <person name="Dijkhuizen L."/>
            <person name="Driessen A.J."/>
            <person name="d'Enfert C."/>
            <person name="Geysens S."/>
            <person name="Goosen C."/>
            <person name="Groot G.S."/>
            <person name="de Groot P.W."/>
            <person name="Guillemette T."/>
            <person name="Henrissat B."/>
            <person name="Herweijer M."/>
            <person name="van den Hombergh J.P."/>
            <person name="van den Hondel C.A."/>
            <person name="van der Heijden R.T."/>
            <person name="van der Kaaij R.M."/>
            <person name="Klis F.M."/>
            <person name="Kools H.J."/>
            <person name="Kubicek C.P."/>
            <person name="van Kuyk P.A."/>
            <person name="Lauber J."/>
            <person name="Lu X."/>
            <person name="van der Maarel M.J."/>
            <person name="Meulenberg R."/>
            <person name="Menke H."/>
            <person name="Mortimer M.A."/>
            <person name="Nielsen J."/>
            <person name="Oliver S.G."/>
            <person name="Olsthoorn M."/>
            <person name="Pal K."/>
            <person name="van Peij N.N."/>
            <person name="Ram A.F."/>
            <person name="Rinas U."/>
            <person name="Roubos J.A."/>
            <person name="Sagt C.M."/>
            <person name="Schmoll M."/>
            <person name="Sun J."/>
            <person name="Ussery D."/>
            <person name="Varga J."/>
            <person name="Vervecken W."/>
            <person name="van de Vondervoort P.J."/>
            <person name="Wedler H."/>
            <person name="Wosten H.A."/>
            <person name="Zeng A.P."/>
            <person name="van Ooyen A.J."/>
            <person name="Visser J."/>
            <person name="Stam H."/>
        </authorList>
    </citation>
    <scope>NUCLEOTIDE SEQUENCE</scope>
    <source>
        <strain evidence="1">CBS 513.88</strain>
    </source>
</reference>
<reference evidence="2" key="2">
    <citation type="submission" date="2025-02" db="EMBL/GenBank/DDBJ databases">
        <authorList>
            <consortium name="NCBI Genome Project"/>
        </authorList>
    </citation>
    <scope>NUCLEOTIDE SEQUENCE</scope>
</reference>